<sequence>MISKLGAAAGDDERETGAVLVVCILFATLEFLLGNHAIAIEHCRHAVLIFNGMRSVSPWMRKNLVPFIRRATTYPLFLAGHVDYTPLPPLADDFGGALRRTPTFDSLDEAREVLHGLASQATRLLHLANPFRIGSRRSEPIPDSLLAEYQATLAALDRWSDMFTIFRALPRGASPPSPQQQQSEYVDPVTELQMRALTARAWLAAHYDLEAGELAFDTHMDAFRRINELARSMVQRKRRGSSDDDHQQSQSHHQARFRFDVGIMPPLYFTIRWCRDLAVRLEALRLLCLLCHGDECIFDIYTLASALRAVIDHEHAIDLASLSPGGDGVHDYIPAYKNRIAAMNPQAWASPEESVPPERRIWDAVIMPETEAVGEGKRMVRYVQVINDNVCRTDEVVAVTTNFTAKAESSEIHARRMVALRKSVQNADPLIHGPAIWLSWGGC</sequence>
<dbReference type="EMBL" id="ADBL01002858">
    <property type="status" value="NOT_ANNOTATED_CDS"/>
    <property type="molecule type" value="Genomic_DNA"/>
</dbReference>
<evidence type="ECO:0000256" key="6">
    <source>
        <dbReference type="ARBA" id="ARBA00023242"/>
    </source>
</evidence>
<proteinExistence type="predicted"/>
<keyword evidence="2" id="KW-0862">Zinc</keyword>
<reference evidence="10" key="2">
    <citation type="submission" date="2010-05" db="EMBL/GenBank/DDBJ databases">
        <title>The genome sequence of Magnaporthe poae strain ATCC 64411.</title>
        <authorList>
            <person name="Ma L.-J."/>
            <person name="Dead R."/>
            <person name="Young S."/>
            <person name="Zeng Q."/>
            <person name="Koehrsen M."/>
            <person name="Alvarado L."/>
            <person name="Berlin A."/>
            <person name="Chapman S.B."/>
            <person name="Chen Z."/>
            <person name="Freedman E."/>
            <person name="Gellesch M."/>
            <person name="Goldberg J."/>
            <person name="Griggs A."/>
            <person name="Gujja S."/>
            <person name="Heilman E.R."/>
            <person name="Heiman D."/>
            <person name="Hepburn T."/>
            <person name="Howarth C."/>
            <person name="Jen D."/>
            <person name="Larson L."/>
            <person name="Mehta T."/>
            <person name="Neiman D."/>
            <person name="Pearson M."/>
            <person name="Roberts A."/>
            <person name="Saif S."/>
            <person name="Shea T."/>
            <person name="Shenoy N."/>
            <person name="Sisk P."/>
            <person name="Stolte C."/>
            <person name="Sykes S."/>
            <person name="Walk T."/>
            <person name="White J."/>
            <person name="Yandava C."/>
            <person name="Haas B."/>
            <person name="Nusbaum C."/>
            <person name="Birren B."/>
        </authorList>
    </citation>
    <scope>NUCLEOTIDE SEQUENCE [LARGE SCALE GENOMIC DNA]</scope>
    <source>
        <strain evidence="10">ATCC 64411 / 73-15</strain>
    </source>
</reference>
<evidence type="ECO:0000313" key="8">
    <source>
        <dbReference type="EMBL" id="KLU92662.1"/>
    </source>
</evidence>
<dbReference type="OMA" id="IPINHEL"/>
<evidence type="ECO:0000256" key="2">
    <source>
        <dbReference type="ARBA" id="ARBA00022833"/>
    </source>
</evidence>
<dbReference type="OrthoDB" id="2593732at2759"/>
<gene>
    <name evidence="8" type="ORF">MAPG_11606</name>
</gene>
<dbReference type="InterPro" id="IPR052360">
    <property type="entry name" value="Transcr_Regulatory_Proteins"/>
</dbReference>
<accession>A0A0C4EFQ0</accession>
<dbReference type="PANTHER" id="PTHR36206">
    <property type="entry name" value="ASPERCRYPTIN BIOSYNTHESIS CLUSTER-SPECIFIC TRANSCRIPTION REGULATOR ATNN-RELATED"/>
    <property type="match status" value="1"/>
</dbReference>
<keyword evidence="4" id="KW-0238">DNA-binding</keyword>
<keyword evidence="3" id="KW-0805">Transcription regulation</keyword>
<dbReference type="EMBL" id="GL876983">
    <property type="protein sequence ID" value="KLU92662.1"/>
    <property type="molecule type" value="Genomic_DNA"/>
</dbReference>
<dbReference type="Proteomes" id="UP000011715">
    <property type="component" value="Unassembled WGS sequence"/>
</dbReference>
<dbReference type="VEuPathDB" id="FungiDB:MAPG_11606"/>
<dbReference type="AlphaFoldDB" id="A0A0C4EFQ0"/>
<evidence type="ECO:0000256" key="1">
    <source>
        <dbReference type="ARBA" id="ARBA00022723"/>
    </source>
</evidence>
<reference evidence="9" key="4">
    <citation type="journal article" date="2015" name="G3 (Bethesda)">
        <title>Genome sequences of three phytopathogenic species of the Magnaporthaceae family of fungi.</title>
        <authorList>
            <person name="Okagaki L.H."/>
            <person name="Nunes C.C."/>
            <person name="Sailsbery J."/>
            <person name="Clay B."/>
            <person name="Brown D."/>
            <person name="John T."/>
            <person name="Oh Y."/>
            <person name="Young N."/>
            <person name="Fitzgerald M."/>
            <person name="Haas B.J."/>
            <person name="Zeng Q."/>
            <person name="Young S."/>
            <person name="Adiconis X."/>
            <person name="Fan L."/>
            <person name="Levin J.Z."/>
            <person name="Mitchell T.K."/>
            <person name="Okubara P.A."/>
            <person name="Farman M.L."/>
            <person name="Kohn L.M."/>
            <person name="Birren B."/>
            <person name="Ma L.-J."/>
            <person name="Dean R.A."/>
        </authorList>
    </citation>
    <scope>NUCLEOTIDE SEQUENCE</scope>
    <source>
        <strain evidence="9">ATCC 64411 / 73-15</strain>
    </source>
</reference>
<dbReference type="EnsemblFungi" id="MAPG_11606T0">
    <property type="protein sequence ID" value="MAPG_11606T0"/>
    <property type="gene ID" value="MAPG_11606"/>
</dbReference>
<evidence type="ECO:0000313" key="9">
    <source>
        <dbReference type="EnsemblFungi" id="MAPG_11606T0"/>
    </source>
</evidence>
<keyword evidence="1" id="KW-0479">Metal-binding</keyword>
<evidence type="ECO:0000256" key="4">
    <source>
        <dbReference type="ARBA" id="ARBA00023125"/>
    </source>
</evidence>
<feature type="region of interest" description="Disordered" evidence="7">
    <location>
        <begin position="234"/>
        <end position="253"/>
    </location>
</feature>
<dbReference type="GO" id="GO:0046872">
    <property type="term" value="F:metal ion binding"/>
    <property type="evidence" value="ECO:0007669"/>
    <property type="project" value="UniProtKB-KW"/>
</dbReference>
<dbReference type="STRING" id="644358.A0A0C4EFQ0"/>
<dbReference type="eggNOG" id="ENOG502RX2V">
    <property type="taxonomic scope" value="Eukaryota"/>
</dbReference>
<evidence type="ECO:0000256" key="7">
    <source>
        <dbReference type="SAM" id="MobiDB-lite"/>
    </source>
</evidence>
<evidence type="ECO:0000313" key="10">
    <source>
        <dbReference type="Proteomes" id="UP000011715"/>
    </source>
</evidence>
<keyword evidence="6" id="KW-0539">Nucleus</keyword>
<keyword evidence="5" id="KW-0804">Transcription</keyword>
<evidence type="ECO:0008006" key="11">
    <source>
        <dbReference type="Google" id="ProtNLM"/>
    </source>
</evidence>
<protein>
    <recommendedName>
        <fullName evidence="11">C6 zinc finger domain-containing protein</fullName>
    </recommendedName>
</protein>
<organism evidence="9 10">
    <name type="scientific">Magnaporthiopsis poae (strain ATCC 64411 / 73-15)</name>
    <name type="common">Kentucky bluegrass fungus</name>
    <name type="synonym">Magnaporthe poae</name>
    <dbReference type="NCBI Taxonomy" id="644358"/>
    <lineage>
        <taxon>Eukaryota</taxon>
        <taxon>Fungi</taxon>
        <taxon>Dikarya</taxon>
        <taxon>Ascomycota</taxon>
        <taxon>Pezizomycotina</taxon>
        <taxon>Sordariomycetes</taxon>
        <taxon>Sordariomycetidae</taxon>
        <taxon>Magnaporthales</taxon>
        <taxon>Magnaporthaceae</taxon>
        <taxon>Magnaporthiopsis</taxon>
    </lineage>
</organism>
<dbReference type="PANTHER" id="PTHR36206:SF12">
    <property type="entry name" value="ASPERCRYPTIN BIOSYNTHESIS CLUSTER-SPECIFIC TRANSCRIPTION REGULATOR ATNN-RELATED"/>
    <property type="match status" value="1"/>
</dbReference>
<name>A0A0C4EFQ0_MAGP6</name>
<dbReference type="GO" id="GO:0003677">
    <property type="term" value="F:DNA binding"/>
    <property type="evidence" value="ECO:0007669"/>
    <property type="project" value="UniProtKB-KW"/>
</dbReference>
<reference evidence="8" key="3">
    <citation type="submission" date="2011-03" db="EMBL/GenBank/DDBJ databases">
        <title>Annotation of Magnaporthe poae ATCC 64411.</title>
        <authorList>
            <person name="Ma L.-J."/>
            <person name="Dead R."/>
            <person name="Young S.K."/>
            <person name="Zeng Q."/>
            <person name="Gargeya S."/>
            <person name="Fitzgerald M."/>
            <person name="Haas B."/>
            <person name="Abouelleil A."/>
            <person name="Alvarado L."/>
            <person name="Arachchi H.M."/>
            <person name="Berlin A."/>
            <person name="Brown A."/>
            <person name="Chapman S.B."/>
            <person name="Chen Z."/>
            <person name="Dunbar C."/>
            <person name="Freedman E."/>
            <person name="Gearin G."/>
            <person name="Gellesch M."/>
            <person name="Goldberg J."/>
            <person name="Griggs A."/>
            <person name="Gujja S."/>
            <person name="Heiman D."/>
            <person name="Howarth C."/>
            <person name="Larson L."/>
            <person name="Lui A."/>
            <person name="MacDonald P.J.P."/>
            <person name="Mehta T."/>
            <person name="Montmayeur A."/>
            <person name="Murphy C."/>
            <person name="Neiman D."/>
            <person name="Pearson M."/>
            <person name="Priest M."/>
            <person name="Roberts A."/>
            <person name="Saif S."/>
            <person name="Shea T."/>
            <person name="Shenoy N."/>
            <person name="Sisk P."/>
            <person name="Stolte C."/>
            <person name="Sykes S."/>
            <person name="Yandava C."/>
            <person name="Wortman J."/>
            <person name="Nusbaum C."/>
            <person name="Birren B."/>
        </authorList>
    </citation>
    <scope>NUCLEOTIDE SEQUENCE</scope>
    <source>
        <strain evidence="8">ATCC 64411</strain>
    </source>
</reference>
<keyword evidence="10" id="KW-1185">Reference proteome</keyword>
<reference evidence="9" key="5">
    <citation type="submission" date="2015-06" db="UniProtKB">
        <authorList>
            <consortium name="EnsemblFungi"/>
        </authorList>
    </citation>
    <scope>IDENTIFICATION</scope>
    <source>
        <strain evidence="9">ATCC 64411</strain>
    </source>
</reference>
<evidence type="ECO:0000256" key="3">
    <source>
        <dbReference type="ARBA" id="ARBA00023015"/>
    </source>
</evidence>
<reference evidence="8" key="1">
    <citation type="submission" date="2010-05" db="EMBL/GenBank/DDBJ databases">
        <title>The Genome Sequence of Magnaporthe poae strain ATCC 64411.</title>
        <authorList>
            <consortium name="The Broad Institute Genome Sequencing Platform"/>
            <consortium name="Broad Institute Genome Sequencing Center for Infectious Disease"/>
            <person name="Ma L.-J."/>
            <person name="Dead R."/>
            <person name="Young S."/>
            <person name="Zeng Q."/>
            <person name="Koehrsen M."/>
            <person name="Alvarado L."/>
            <person name="Berlin A."/>
            <person name="Chapman S.B."/>
            <person name="Chen Z."/>
            <person name="Freedman E."/>
            <person name="Gellesch M."/>
            <person name="Goldberg J."/>
            <person name="Griggs A."/>
            <person name="Gujja S."/>
            <person name="Heilman E.R."/>
            <person name="Heiman D."/>
            <person name="Hepburn T."/>
            <person name="Howarth C."/>
            <person name="Jen D."/>
            <person name="Larson L."/>
            <person name="Mehta T."/>
            <person name="Neiman D."/>
            <person name="Pearson M."/>
            <person name="Roberts A."/>
            <person name="Saif S."/>
            <person name="Shea T."/>
            <person name="Shenoy N."/>
            <person name="Sisk P."/>
            <person name="Stolte C."/>
            <person name="Sykes S."/>
            <person name="Walk T."/>
            <person name="White J."/>
            <person name="Yandava C."/>
            <person name="Haas B."/>
            <person name="Nusbaum C."/>
            <person name="Birren B."/>
        </authorList>
    </citation>
    <scope>NUCLEOTIDE SEQUENCE</scope>
    <source>
        <strain evidence="8">ATCC 64411</strain>
    </source>
</reference>
<evidence type="ECO:0000256" key="5">
    <source>
        <dbReference type="ARBA" id="ARBA00023163"/>
    </source>
</evidence>